<name>A0A975DE83_9GAMM</name>
<feature type="domain" description="Smf/DprA SLOG" evidence="2">
    <location>
        <begin position="39"/>
        <end position="247"/>
    </location>
</feature>
<evidence type="ECO:0000256" key="1">
    <source>
        <dbReference type="ARBA" id="ARBA00006525"/>
    </source>
</evidence>
<dbReference type="Pfam" id="PF17782">
    <property type="entry name" value="WHD_DprA"/>
    <property type="match status" value="1"/>
</dbReference>
<feature type="domain" description="DprA winged helix" evidence="3">
    <location>
        <begin position="267"/>
        <end position="311"/>
    </location>
</feature>
<dbReference type="EMBL" id="CP072110">
    <property type="protein sequence ID" value="QTH65359.1"/>
    <property type="molecule type" value="Genomic_DNA"/>
</dbReference>
<dbReference type="SUPFAM" id="SSF102405">
    <property type="entry name" value="MCP/YpsA-like"/>
    <property type="match status" value="1"/>
</dbReference>
<dbReference type="Pfam" id="PF02481">
    <property type="entry name" value="DNA_processg_A"/>
    <property type="match status" value="1"/>
</dbReference>
<reference evidence="4" key="1">
    <citation type="submission" date="2021-03" db="EMBL/GenBank/DDBJ databases">
        <title>Description of Psychrosphaera ytuae sp. nov. isolated from deep sea sediment of South China Sea.</title>
        <authorList>
            <person name="Zhang J."/>
            <person name="Xu X.-D."/>
        </authorList>
    </citation>
    <scope>NUCLEOTIDE SEQUENCE</scope>
    <source>
        <strain evidence="4">MTZ26</strain>
    </source>
</reference>
<keyword evidence="5" id="KW-1185">Reference proteome</keyword>
<evidence type="ECO:0000313" key="4">
    <source>
        <dbReference type="EMBL" id="QTH65359.1"/>
    </source>
</evidence>
<gene>
    <name evidence="4" type="primary">dprA</name>
    <name evidence="4" type="ORF">J1N51_09585</name>
</gene>
<proteinExistence type="inferred from homology"/>
<dbReference type="Gene3D" id="1.10.10.10">
    <property type="entry name" value="Winged helix-like DNA-binding domain superfamily/Winged helix DNA-binding domain"/>
    <property type="match status" value="1"/>
</dbReference>
<dbReference type="Gene3D" id="3.40.50.450">
    <property type="match status" value="1"/>
</dbReference>
<evidence type="ECO:0000259" key="2">
    <source>
        <dbReference type="Pfam" id="PF02481"/>
    </source>
</evidence>
<dbReference type="Proteomes" id="UP000682739">
    <property type="component" value="Chromosome"/>
</dbReference>
<organism evidence="4 5">
    <name type="scientific">Psychrosphaera ytuae</name>
    <dbReference type="NCBI Taxonomy" id="2820710"/>
    <lineage>
        <taxon>Bacteria</taxon>
        <taxon>Pseudomonadati</taxon>
        <taxon>Pseudomonadota</taxon>
        <taxon>Gammaproteobacteria</taxon>
        <taxon>Alteromonadales</taxon>
        <taxon>Pseudoalteromonadaceae</taxon>
        <taxon>Psychrosphaera</taxon>
    </lineage>
</organism>
<comment type="similarity">
    <text evidence="1">Belongs to the DprA/Smf family.</text>
</comment>
<dbReference type="InterPro" id="IPR041614">
    <property type="entry name" value="DprA_WH"/>
</dbReference>
<dbReference type="PANTHER" id="PTHR43022:SF1">
    <property type="entry name" value="PROTEIN SMF"/>
    <property type="match status" value="1"/>
</dbReference>
<dbReference type="PANTHER" id="PTHR43022">
    <property type="entry name" value="PROTEIN SMF"/>
    <property type="match status" value="1"/>
</dbReference>
<dbReference type="InterPro" id="IPR057666">
    <property type="entry name" value="DrpA_SLOG"/>
</dbReference>
<protein>
    <submittedName>
        <fullName evidence="4">DNA-processing protein DprA</fullName>
    </submittedName>
</protein>
<accession>A0A975DE83</accession>
<sequence>MFKAEHLCHLSAEQQAFLVNYKLHSLPIYQQLIKEQIQLVTLECDHYPSNLKQTSRPPILLFVQGNLEVLNRPQIAFVGSRTPTAYGNQVTRHLVNELVEQGFVITSGLALGIDACAHLAAIESGQTIAVMGAGHHHIYPKRHQQLAQRILETGGALVSEFIPDEAPQKYHFPRRNRVVSGMSLGTVVVEAAAKSGSLITARHALEEGRDVFAVPGNIFNAVSAGCHSLIRDGAKLVSCTADILEEYELLIKNSSQNVKKELAGSVLLASVDHDTTPVDVISERSNLPMDKVLIALLDLEIQGMIIAVPGGYCRVATHSNNK</sequence>
<dbReference type="InterPro" id="IPR036388">
    <property type="entry name" value="WH-like_DNA-bd_sf"/>
</dbReference>
<dbReference type="KEGG" id="psym:J1N51_09585"/>
<dbReference type="InterPro" id="IPR003488">
    <property type="entry name" value="DprA"/>
</dbReference>
<evidence type="ECO:0000259" key="3">
    <source>
        <dbReference type="Pfam" id="PF17782"/>
    </source>
</evidence>
<dbReference type="NCBIfam" id="TIGR00732">
    <property type="entry name" value="dprA"/>
    <property type="match status" value="1"/>
</dbReference>
<dbReference type="AlphaFoldDB" id="A0A975DE83"/>
<evidence type="ECO:0000313" key="5">
    <source>
        <dbReference type="Proteomes" id="UP000682739"/>
    </source>
</evidence>
<dbReference type="GO" id="GO:0009294">
    <property type="term" value="P:DNA-mediated transformation"/>
    <property type="evidence" value="ECO:0007669"/>
    <property type="project" value="InterPro"/>
</dbReference>